<sequence length="206" mass="24796">MEKKIFNQISIAYQNLSNRFQNYNRQYIDLYYVYPNNLMIFEGEKLEFLLKFSEIPFGGFFKDTHKNQFYNQNYFNGNCVINEENTIKIHYDFSLILFFYLVNSLKDDLNTFLEILESEEFKQTFNVYIKIDENSLSYHTAANEKIWEYFKSKIDTIGYINHIICVITTDIVYINIDSYVEINKNVIRSILKQLDDVYNFDGFEIK</sequence>
<organism evidence="2 3">
    <name type="scientific">Flavobacterium capsici</name>
    <dbReference type="NCBI Taxonomy" id="3075618"/>
    <lineage>
        <taxon>Bacteria</taxon>
        <taxon>Pseudomonadati</taxon>
        <taxon>Bacteroidota</taxon>
        <taxon>Flavobacteriia</taxon>
        <taxon>Flavobacteriales</taxon>
        <taxon>Flavobacteriaceae</taxon>
        <taxon>Flavobacterium</taxon>
    </lineage>
</organism>
<name>A0AA96F269_9FLAO</name>
<reference evidence="2 3" key="1">
    <citation type="submission" date="2023-09" db="EMBL/GenBank/DDBJ databases">
        <title>Flavobacterium sp. a novel bacteria isolate from Pepper rhizosphere.</title>
        <authorList>
            <person name="Peng Y."/>
            <person name="Lee J."/>
        </authorList>
    </citation>
    <scope>NUCLEOTIDE SEQUENCE [LARGE SCALE GENOMIC DNA]</scope>
    <source>
        <strain evidence="1">PMR2A8</strain>
        <strain evidence="2 3">PMTSA4</strain>
    </source>
</reference>
<dbReference type="AlphaFoldDB" id="A0AA96F269"/>
<proteinExistence type="predicted"/>
<dbReference type="EMBL" id="CP134890">
    <property type="protein sequence ID" value="WNM22653.1"/>
    <property type="molecule type" value="Genomic_DNA"/>
</dbReference>
<evidence type="ECO:0000313" key="1">
    <source>
        <dbReference type="EMBL" id="WNM18602.1"/>
    </source>
</evidence>
<gene>
    <name evidence="2" type="ORF">RN605_04650</name>
    <name evidence="1" type="ORF">RN608_11350</name>
</gene>
<dbReference type="EMBL" id="CP134878">
    <property type="protein sequence ID" value="WNM18602.1"/>
    <property type="molecule type" value="Genomic_DNA"/>
</dbReference>
<accession>A0AA96EX57</accession>
<keyword evidence="3" id="KW-1185">Reference proteome</keyword>
<dbReference type="KEGG" id="fcj:RN605_04650"/>
<evidence type="ECO:0000313" key="3">
    <source>
        <dbReference type="Proteomes" id="UP001304515"/>
    </source>
</evidence>
<protein>
    <submittedName>
        <fullName evidence="2">Uncharacterized protein</fullName>
    </submittedName>
</protein>
<dbReference type="Proteomes" id="UP001304515">
    <property type="component" value="Chromosome"/>
</dbReference>
<evidence type="ECO:0000313" key="2">
    <source>
        <dbReference type="EMBL" id="WNM22653.1"/>
    </source>
</evidence>
<dbReference type="RefSeq" id="WP_313322640.1">
    <property type="nucleotide sequence ID" value="NZ_CP134878.1"/>
</dbReference>
<accession>A0AA96F269</accession>